<dbReference type="Gene3D" id="3.30.300.160">
    <property type="entry name" value="Type II secretion system, protein E, N-terminal domain"/>
    <property type="match status" value="1"/>
</dbReference>
<evidence type="ECO:0000259" key="17">
    <source>
        <dbReference type="PROSITE" id="PS00662"/>
    </source>
</evidence>
<evidence type="ECO:0000256" key="13">
    <source>
        <dbReference type="ARBA" id="ARBA00022967"/>
    </source>
</evidence>
<dbReference type="FunFam" id="3.30.450.90:FF:000001">
    <property type="entry name" value="Type II secretion system ATPase GspE"/>
    <property type="match status" value="1"/>
</dbReference>
<proteinExistence type="inferred from homology"/>
<evidence type="ECO:0000256" key="5">
    <source>
        <dbReference type="ARBA" id="ARBA00022448"/>
    </source>
</evidence>
<evidence type="ECO:0000256" key="12">
    <source>
        <dbReference type="ARBA" id="ARBA00022927"/>
    </source>
</evidence>
<dbReference type="GO" id="GO:0015628">
    <property type="term" value="P:protein secretion by the type II secretion system"/>
    <property type="evidence" value="ECO:0007669"/>
    <property type="project" value="UniProtKB-UniRule"/>
</dbReference>
<dbReference type="InterPro" id="IPR001482">
    <property type="entry name" value="T2SS/T4SS_dom"/>
</dbReference>
<dbReference type="GO" id="GO:0015627">
    <property type="term" value="C:type II protein secretion system complex"/>
    <property type="evidence" value="ECO:0007669"/>
    <property type="project" value="UniProtKB-UniRule"/>
</dbReference>
<evidence type="ECO:0000256" key="11">
    <source>
        <dbReference type="ARBA" id="ARBA00022840"/>
    </source>
</evidence>
<dbReference type="Pfam" id="PF00437">
    <property type="entry name" value="T2SSE"/>
    <property type="match status" value="1"/>
</dbReference>
<feature type="domain" description="Bacterial type II secretion system protein E" evidence="17">
    <location>
        <begin position="325"/>
        <end position="339"/>
    </location>
</feature>
<evidence type="ECO:0000256" key="10">
    <source>
        <dbReference type="ARBA" id="ARBA00022833"/>
    </source>
</evidence>
<keyword evidence="10" id="KW-0862">Zinc</keyword>
<dbReference type="GO" id="GO:0005886">
    <property type="term" value="C:plasma membrane"/>
    <property type="evidence" value="ECO:0007669"/>
    <property type="project" value="UniProtKB-SubCell"/>
</dbReference>
<evidence type="ECO:0000256" key="1">
    <source>
        <dbReference type="ARBA" id="ARBA00001947"/>
    </source>
</evidence>
<keyword evidence="19" id="KW-1185">Reference proteome</keyword>
<keyword evidence="13" id="KW-1278">Translocase</keyword>
<dbReference type="GO" id="GO:0005524">
    <property type="term" value="F:ATP binding"/>
    <property type="evidence" value="ECO:0007669"/>
    <property type="project" value="UniProtKB-UniRule"/>
</dbReference>
<reference evidence="18" key="1">
    <citation type="journal article" date="2014" name="Int. J. Syst. Evol. Microbiol.">
        <title>Complete genome sequence of Corynebacterium casei LMG S-19264T (=DSM 44701T), isolated from a smear-ripened cheese.</title>
        <authorList>
            <consortium name="US DOE Joint Genome Institute (JGI-PGF)"/>
            <person name="Walter F."/>
            <person name="Albersmeier A."/>
            <person name="Kalinowski J."/>
            <person name="Ruckert C."/>
        </authorList>
    </citation>
    <scope>NUCLEOTIDE SEQUENCE</scope>
    <source>
        <strain evidence="18">KCTC 32513</strain>
    </source>
</reference>
<evidence type="ECO:0000256" key="3">
    <source>
        <dbReference type="ARBA" id="ARBA00004533"/>
    </source>
</evidence>
<comment type="function">
    <text evidence="2 16">ATPase component of the type II secretion system required for the energy-dependent secretion of extracellular factors such as proteases and toxins from the periplasm. Acts as a molecular motor to provide the energy that is required for assembly of the pseudopilus and the extrusion of substrates generated in the cytoplasm.</text>
</comment>
<keyword evidence="9 16" id="KW-0547">Nucleotide-binding</keyword>
<evidence type="ECO:0000313" key="18">
    <source>
        <dbReference type="EMBL" id="GHA87136.1"/>
    </source>
</evidence>
<comment type="cofactor">
    <cofactor evidence="1">
        <name>Zn(2+)</name>
        <dbReference type="ChEBI" id="CHEBI:29105"/>
    </cofactor>
</comment>
<evidence type="ECO:0000256" key="2">
    <source>
        <dbReference type="ARBA" id="ARBA00003288"/>
    </source>
</evidence>
<dbReference type="AlphaFoldDB" id="A0A8J3CQJ6"/>
<name>A0A8J3CQJ6_9PROT</name>
<dbReference type="SUPFAM" id="SSF160246">
    <property type="entry name" value="EspE N-terminal domain-like"/>
    <property type="match status" value="1"/>
</dbReference>
<sequence>MSALAWARYSRPMSVTTSRPVLSYAFARQHGVIAVPDADGGVVLAHKAQTSRDALIEARRVVGHSVSRETLSPEAFEQQLSGLYAQADLAGASEDALGAPQDLSALADGLPRTSDLLDSSDDAPIIRLINGILQEAIRSRASDIHIEPYEERLAVRLRIDGTLSEALSLPARLAPALTSRVKVMSRLDIAQKRIPQDGRFSLNLGERAIDLRVSTLPSRHGERVVMRILEKDNQRMALEELGMDPDVQATFAASLARPNGIILVTGPTGSGKTTSLYAALSRLNDGSRNILTVEDPVEYALDGIGQTQVNNAVGMSFAAGLRAILRQDPDVVMVGEIRDPETADIAVQASLTGHLVLSTVHTNSAIASVARLRDMGVEPFLLASTLTALVAQRLVRRLCGECKTPYTPTPAELAELGLTLKKPTFYKPVGCPKCANVGYQGRLGIYEIVPMDETLRGMIHAGATESVMAAHAFKTRQTLLGDGAQTVAAGLTSSDEVLRVCRSDEV</sequence>
<dbReference type="Pfam" id="PF22341">
    <property type="entry name" value="GSPE_N1E"/>
    <property type="match status" value="1"/>
</dbReference>
<organism evidence="18 19">
    <name type="scientific">Algimonas arctica</name>
    <dbReference type="NCBI Taxonomy" id="1479486"/>
    <lineage>
        <taxon>Bacteria</taxon>
        <taxon>Pseudomonadati</taxon>
        <taxon>Pseudomonadota</taxon>
        <taxon>Alphaproteobacteria</taxon>
        <taxon>Maricaulales</taxon>
        <taxon>Robiginitomaculaceae</taxon>
        <taxon>Algimonas</taxon>
    </lineage>
</organism>
<dbReference type="NCBIfam" id="TIGR02533">
    <property type="entry name" value="type_II_gspE"/>
    <property type="match status" value="1"/>
</dbReference>
<reference evidence="18" key="2">
    <citation type="submission" date="2020-09" db="EMBL/GenBank/DDBJ databases">
        <authorList>
            <person name="Sun Q."/>
            <person name="Kim S."/>
        </authorList>
    </citation>
    <scope>NUCLEOTIDE SEQUENCE</scope>
    <source>
        <strain evidence="18">KCTC 32513</strain>
    </source>
</reference>
<keyword evidence="5 16" id="KW-0813">Transport</keyword>
<dbReference type="PANTHER" id="PTHR30258">
    <property type="entry name" value="TYPE II SECRETION SYSTEM PROTEIN GSPE-RELATED"/>
    <property type="match status" value="1"/>
</dbReference>
<protein>
    <recommendedName>
        <fullName evidence="16">Type II secretion system protein E</fullName>
        <shortName evidence="16">T2SS protein E</shortName>
    </recommendedName>
    <alternativeName>
        <fullName evidence="16">Type II traffic warden ATPase</fullName>
    </alternativeName>
</protein>
<dbReference type="InterPro" id="IPR027417">
    <property type="entry name" value="P-loop_NTPase"/>
</dbReference>
<dbReference type="GO" id="GO:0008564">
    <property type="term" value="F:protein-exporting ATPase activity"/>
    <property type="evidence" value="ECO:0007669"/>
    <property type="project" value="UniProtKB-EC"/>
</dbReference>
<evidence type="ECO:0000256" key="14">
    <source>
        <dbReference type="ARBA" id="ARBA00023136"/>
    </source>
</evidence>
<dbReference type="PROSITE" id="PS00662">
    <property type="entry name" value="T2SP_E"/>
    <property type="match status" value="1"/>
</dbReference>
<dbReference type="CDD" id="cd01129">
    <property type="entry name" value="PulE-GspE-like"/>
    <property type="match status" value="1"/>
</dbReference>
<dbReference type="InterPro" id="IPR054757">
    <property type="entry name" value="GSPE_N1E"/>
</dbReference>
<keyword evidence="12 16" id="KW-0653">Protein transport</keyword>
<comment type="caution">
    <text evidence="18">The sequence shown here is derived from an EMBL/GenBank/DDBJ whole genome shotgun (WGS) entry which is preliminary data.</text>
</comment>
<dbReference type="SMART" id="SM00382">
    <property type="entry name" value="AAA"/>
    <property type="match status" value="1"/>
</dbReference>
<dbReference type="Proteomes" id="UP000634004">
    <property type="component" value="Unassembled WGS sequence"/>
</dbReference>
<evidence type="ECO:0000313" key="19">
    <source>
        <dbReference type="Proteomes" id="UP000634004"/>
    </source>
</evidence>
<comment type="similarity">
    <text evidence="4 16">Belongs to the GSP E family.</text>
</comment>
<evidence type="ECO:0000256" key="4">
    <source>
        <dbReference type="ARBA" id="ARBA00006611"/>
    </source>
</evidence>
<keyword evidence="8" id="KW-0479">Metal-binding</keyword>
<dbReference type="FunFam" id="3.40.50.300:FF:000398">
    <property type="entry name" value="Type IV pilus assembly ATPase PilB"/>
    <property type="match status" value="1"/>
</dbReference>
<evidence type="ECO:0000256" key="15">
    <source>
        <dbReference type="ARBA" id="ARBA00034006"/>
    </source>
</evidence>
<keyword evidence="14" id="KW-0472">Membrane</keyword>
<dbReference type="InterPro" id="IPR003593">
    <property type="entry name" value="AAA+_ATPase"/>
</dbReference>
<dbReference type="GO" id="GO:0046872">
    <property type="term" value="F:metal ion binding"/>
    <property type="evidence" value="ECO:0007669"/>
    <property type="project" value="UniProtKB-KW"/>
</dbReference>
<dbReference type="Gene3D" id="3.30.450.90">
    <property type="match status" value="1"/>
</dbReference>
<comment type="catalytic activity">
    <reaction evidence="15">
        <text>ATP + H2O + cellular proteinSide 1 = ADP + phosphate + cellular proteinSide 2.</text>
        <dbReference type="EC" id="7.4.2.8"/>
    </reaction>
</comment>
<keyword evidence="7" id="KW-0997">Cell inner membrane</keyword>
<accession>A0A8J3CQJ6</accession>
<evidence type="ECO:0000256" key="9">
    <source>
        <dbReference type="ARBA" id="ARBA00022741"/>
    </source>
</evidence>
<dbReference type="Gene3D" id="3.40.50.300">
    <property type="entry name" value="P-loop containing nucleotide triphosphate hydrolases"/>
    <property type="match status" value="1"/>
</dbReference>
<dbReference type="InterPro" id="IPR013369">
    <property type="entry name" value="T2SS_GspE"/>
</dbReference>
<comment type="subcellular location">
    <subcellularLocation>
        <location evidence="3 16">Cell inner membrane</location>
    </subcellularLocation>
</comment>
<gene>
    <name evidence="18" type="primary">xcsE</name>
    <name evidence="18" type="ORF">GCM10009069_08020</name>
</gene>
<evidence type="ECO:0000256" key="16">
    <source>
        <dbReference type="RuleBase" id="RU366070"/>
    </source>
</evidence>
<evidence type="ECO:0000256" key="7">
    <source>
        <dbReference type="ARBA" id="ARBA00022519"/>
    </source>
</evidence>
<keyword evidence="11 16" id="KW-0067">ATP-binding</keyword>
<dbReference type="SUPFAM" id="SSF52540">
    <property type="entry name" value="P-loop containing nucleoside triphosphate hydrolases"/>
    <property type="match status" value="1"/>
</dbReference>
<evidence type="ECO:0000256" key="8">
    <source>
        <dbReference type="ARBA" id="ARBA00022723"/>
    </source>
</evidence>
<keyword evidence="6" id="KW-1003">Cell membrane</keyword>
<dbReference type="PANTHER" id="PTHR30258:SF27">
    <property type="entry name" value="BACTERIOPHAGE ADSORPTION PROTEIN B-RELATED"/>
    <property type="match status" value="1"/>
</dbReference>
<dbReference type="InterPro" id="IPR037257">
    <property type="entry name" value="T2SS_E_N_sf"/>
</dbReference>
<evidence type="ECO:0000256" key="6">
    <source>
        <dbReference type="ARBA" id="ARBA00022475"/>
    </source>
</evidence>
<dbReference type="GO" id="GO:0016887">
    <property type="term" value="F:ATP hydrolysis activity"/>
    <property type="evidence" value="ECO:0007669"/>
    <property type="project" value="TreeGrafter"/>
</dbReference>
<dbReference type="EMBL" id="BMZH01000002">
    <property type="protein sequence ID" value="GHA87136.1"/>
    <property type="molecule type" value="Genomic_DNA"/>
</dbReference>